<dbReference type="EMBL" id="MFFW01000058">
    <property type="protein sequence ID" value="OGF23634.1"/>
    <property type="molecule type" value="Genomic_DNA"/>
</dbReference>
<keyword evidence="2" id="KW-0472">Membrane</keyword>
<feature type="transmembrane region" description="Helical" evidence="2">
    <location>
        <begin position="24"/>
        <end position="46"/>
    </location>
</feature>
<organism evidence="4 5">
    <name type="scientific">Candidatus Falkowbacteria bacterium RIFCSPLOWO2_02_FULL_45_21</name>
    <dbReference type="NCBI Taxonomy" id="1797989"/>
    <lineage>
        <taxon>Bacteria</taxon>
        <taxon>Candidatus Falkowiibacteriota</taxon>
    </lineage>
</organism>
<dbReference type="Proteomes" id="UP000178783">
    <property type="component" value="Unassembled WGS sequence"/>
</dbReference>
<keyword evidence="2" id="KW-1133">Transmembrane helix</keyword>
<dbReference type="PANTHER" id="PTHR35788:SF1">
    <property type="entry name" value="EXPORTED PROTEIN"/>
    <property type="match status" value="1"/>
</dbReference>
<name>A0A1F5SAB6_9BACT</name>
<evidence type="ECO:0000256" key="2">
    <source>
        <dbReference type="SAM" id="Phobius"/>
    </source>
</evidence>
<dbReference type="Pfam" id="PF12229">
    <property type="entry name" value="PG_binding_4"/>
    <property type="match status" value="2"/>
</dbReference>
<evidence type="ECO:0000313" key="4">
    <source>
        <dbReference type="EMBL" id="OGF23634.1"/>
    </source>
</evidence>
<dbReference type="InterPro" id="IPR022029">
    <property type="entry name" value="YoaR-like_PG-bd"/>
</dbReference>
<dbReference type="AlphaFoldDB" id="A0A1F5SAB6"/>
<dbReference type="InterPro" id="IPR007391">
    <property type="entry name" value="Vancomycin_resist_VanW"/>
</dbReference>
<sequence length="638" mass="70067">MKSLTSPKMPDPITGKTTDRKPRWLLMLAIIFFVLLGVAGAGLIIFDNAFKHRIYANIYIGNLNLGGKSAEEASRLLNQKIDKINQRGIIFSYKNQRAAITPVISSADGDLAYQIISFNADQAVAAALNYGRSGNVFADIKNKLLALIAKKQLSISVLVNQEAIIKILKNNFTQGYEPARDASLVIKKVRPAGVFEFSVAKEKLGKAIDYEDAIGRLLANLSKLDPAEIRLFTVTEYPKILTQDALNIETKAEALLSQAPLTLSYSHDKWIIDQDQLAGFLALKPSNAAQDKINVGLDDNKFKDYLAKEIAPAIDKKPIEAKFAISDGKVTEFQSSQDGQTLNLEASITKIENEMAATSSIGLVVEPRPSLITTGNINNFGIKETVGVGRSDFTGSPPNRRHNIKIGGAAINGLLIKPGEEFSLLKALGEVSAKTGYLPELVIKENKTIPEYGGGLCQVGTTMFRAALESGLPITMRRNHSYRVQYYEPAGTDATIYDPWPDFRFINDMPTYILIQTKIATNTLAFEFWGERDGRLAEKTKPTIYNIVKSEPTKIIETLDLKPGETKCTERAHNGADAYFDYKVTYPDGQIKEKRFSSHYVPWREVCLLGVEKLSSSPGTAASIDSGQATSTPLVSTN</sequence>
<feature type="domain" description="YoaR-like putative peptidoglycan binding" evidence="3">
    <location>
        <begin position="116"/>
        <end position="230"/>
    </location>
</feature>
<evidence type="ECO:0000259" key="3">
    <source>
        <dbReference type="Pfam" id="PF12229"/>
    </source>
</evidence>
<dbReference type="InterPro" id="IPR052913">
    <property type="entry name" value="Glycopeptide_resist_protein"/>
</dbReference>
<protein>
    <recommendedName>
        <fullName evidence="3">YoaR-like putative peptidoglycan binding domain-containing protein</fullName>
    </recommendedName>
</protein>
<feature type="region of interest" description="Disordered" evidence="1">
    <location>
        <begin position="616"/>
        <end position="638"/>
    </location>
</feature>
<evidence type="ECO:0000313" key="5">
    <source>
        <dbReference type="Proteomes" id="UP000178783"/>
    </source>
</evidence>
<proteinExistence type="predicted"/>
<keyword evidence="2" id="KW-0812">Transmembrane</keyword>
<evidence type="ECO:0000256" key="1">
    <source>
        <dbReference type="SAM" id="MobiDB-lite"/>
    </source>
</evidence>
<dbReference type="Pfam" id="PF04294">
    <property type="entry name" value="VanW"/>
    <property type="match status" value="1"/>
</dbReference>
<dbReference type="STRING" id="1797989.A3H66_01535"/>
<feature type="domain" description="YoaR-like putative peptidoglycan binding" evidence="3">
    <location>
        <begin position="292"/>
        <end position="356"/>
    </location>
</feature>
<dbReference type="PANTHER" id="PTHR35788">
    <property type="entry name" value="EXPORTED PROTEIN-RELATED"/>
    <property type="match status" value="1"/>
</dbReference>
<accession>A0A1F5SAB6</accession>
<reference evidence="4 5" key="1">
    <citation type="journal article" date="2016" name="Nat. Commun.">
        <title>Thousands of microbial genomes shed light on interconnected biogeochemical processes in an aquifer system.</title>
        <authorList>
            <person name="Anantharaman K."/>
            <person name="Brown C.T."/>
            <person name="Hug L.A."/>
            <person name="Sharon I."/>
            <person name="Castelle C.J."/>
            <person name="Probst A.J."/>
            <person name="Thomas B.C."/>
            <person name="Singh A."/>
            <person name="Wilkins M.J."/>
            <person name="Karaoz U."/>
            <person name="Brodie E.L."/>
            <person name="Williams K.H."/>
            <person name="Hubbard S.S."/>
            <person name="Banfield J.F."/>
        </authorList>
    </citation>
    <scope>NUCLEOTIDE SEQUENCE [LARGE SCALE GENOMIC DNA]</scope>
</reference>
<gene>
    <name evidence="4" type="ORF">A3H66_01535</name>
</gene>
<comment type="caution">
    <text evidence="4">The sequence shown here is derived from an EMBL/GenBank/DDBJ whole genome shotgun (WGS) entry which is preliminary data.</text>
</comment>